<dbReference type="Proteomes" id="UP001145069">
    <property type="component" value="Unassembled WGS sequence"/>
</dbReference>
<dbReference type="Gene3D" id="2.40.128.10">
    <property type="match status" value="1"/>
</dbReference>
<dbReference type="GO" id="GO:0004553">
    <property type="term" value="F:hydrolase activity, hydrolyzing O-glycosyl compounds"/>
    <property type="evidence" value="ECO:0007669"/>
    <property type="project" value="InterPro"/>
</dbReference>
<protein>
    <submittedName>
        <fullName evidence="9">Family 43 glycosylhydrolase</fullName>
    </submittedName>
</protein>
<dbReference type="Pfam" id="PF20578">
    <property type="entry name" value="aBig_2"/>
    <property type="match status" value="1"/>
</dbReference>
<dbReference type="InterPro" id="IPR046780">
    <property type="entry name" value="aBig_2"/>
</dbReference>
<dbReference type="AlphaFoldDB" id="A0A9X4AEJ3"/>
<dbReference type="SUPFAM" id="SSF49899">
    <property type="entry name" value="Concanavalin A-like lectins/glucanases"/>
    <property type="match status" value="1"/>
</dbReference>
<keyword evidence="10" id="KW-1185">Reference proteome</keyword>
<evidence type="ECO:0000256" key="4">
    <source>
        <dbReference type="ARBA" id="ARBA00023295"/>
    </source>
</evidence>
<dbReference type="RefSeq" id="WP_272445898.1">
    <property type="nucleotide sequence ID" value="NZ_JAMQKC010000005.1"/>
</dbReference>
<feature type="site" description="Important for catalytic activity, responsible for pKa modulation of the active site Glu and correct orientation of both the proton donor and substrate" evidence="6">
    <location>
        <position position="243"/>
    </location>
</feature>
<keyword evidence="4" id="KW-0326">Glycosidase</keyword>
<dbReference type="InterPro" id="IPR032291">
    <property type="entry name" value="Abn2_C"/>
</dbReference>
<evidence type="ECO:0000256" key="6">
    <source>
        <dbReference type="PIRSR" id="PIRSR606710-2"/>
    </source>
</evidence>
<dbReference type="PANTHER" id="PTHR43301:SF3">
    <property type="entry name" value="ARABINAN ENDO-1,5-ALPHA-L-ARABINOSIDASE A-RELATED"/>
    <property type="match status" value="1"/>
</dbReference>
<dbReference type="Gene3D" id="2.60.120.200">
    <property type="match status" value="1"/>
</dbReference>
<evidence type="ECO:0000313" key="10">
    <source>
        <dbReference type="Proteomes" id="UP001145069"/>
    </source>
</evidence>
<dbReference type="GO" id="GO:0005975">
    <property type="term" value="P:carbohydrate metabolic process"/>
    <property type="evidence" value="ECO:0007669"/>
    <property type="project" value="InterPro"/>
</dbReference>
<dbReference type="InterPro" id="IPR050727">
    <property type="entry name" value="GH43_arabinanases"/>
</dbReference>
<reference evidence="9" key="1">
    <citation type="submission" date="2022-06" db="EMBL/GenBank/DDBJ databases">
        <title>Aquibacillus sp. a new bacterium isolated from soil saline samples.</title>
        <authorList>
            <person name="Galisteo C."/>
            <person name="De La Haba R."/>
            <person name="Sanchez-Porro C."/>
            <person name="Ventosa A."/>
        </authorList>
    </citation>
    <scope>NUCLEOTIDE SEQUENCE</scope>
    <source>
        <strain evidence="9">3ASR75-54</strain>
    </source>
</reference>
<evidence type="ECO:0000256" key="5">
    <source>
        <dbReference type="PIRSR" id="PIRSR606710-1"/>
    </source>
</evidence>
<evidence type="ECO:0000256" key="3">
    <source>
        <dbReference type="ARBA" id="ARBA00022801"/>
    </source>
</evidence>
<keyword evidence="3" id="KW-0378">Hydrolase</keyword>
<gene>
    <name evidence="9" type="ORF">NC799_08000</name>
</gene>
<dbReference type="InterPro" id="IPR023296">
    <property type="entry name" value="Glyco_hydro_beta-prop_sf"/>
</dbReference>
<evidence type="ECO:0000259" key="7">
    <source>
        <dbReference type="Pfam" id="PF16369"/>
    </source>
</evidence>
<dbReference type="Gene3D" id="2.115.10.20">
    <property type="entry name" value="Glycosyl hydrolase domain, family 43"/>
    <property type="match status" value="1"/>
</dbReference>
<feature type="active site" description="Proton donor" evidence="5">
    <location>
        <position position="309"/>
    </location>
</feature>
<accession>A0A9X4AEJ3</accession>
<dbReference type="Pfam" id="PF16369">
    <property type="entry name" value="GH43_C"/>
    <property type="match status" value="1"/>
</dbReference>
<sequence length="854" mass="94547">MSNKFIKTTILVISIVVLTTIVSLVMNDNNPIKKEKSENDTLLSNEQVDTPQFKPVSVHDPSIIKADDMYYVFGTHIEAAKSKDLMNWTRFTNGYATTNNKLYGNLPENLAESFQWAGQDDADSKGGFAVWAADIFWNDNYVNGDGTKGAYMIYYSVSSTYIRSAIGYAVSKNIEGPYQYVDTVVYSGFTQDEAYDKNSKVDKKWTNTNIQSLIDQGSLTGANDDWFNRDDSYNNQIYPNAIDANLFYDTKGKLWMVYGSWSGGIFALEIDEETGQGIYPGVDGETEDGRLIDSYFGTKISGGYGESGEGPYVIYDEETKYFYLYVTYGWLGADGGYNMRVFRSKSPIGPYLDAKGQNAVLSRGASNVLYGNKLMGNFLFDRKLGEPGKGIGVGYVSPGHNSVLYDEQLDKKFIAFHTRFPNRGEAFGTRVHPLFMNKSDWPVVAPYSYTTRDELSKVTNDEITGSYKFINHGKDTTDRIKKSELVVLNDNSTISGAFDGTWKKVDDYYVELKINKFTYEGVFVKQWDPASEQYVMTFTAVSNEGVTVWGSKMPIFSDEDVVSRIVDDLKLKGTNNVTEDLELPTEAIQGTTITWESSDENIISSTGEVNRPDASSENVTATLTATVTKGDESKTKSFEVTILPNKKTELVAYFAFEDNLSDTAGDFGEGNVTGDRINNTGGSISYSPGESGKAAVFNGQSGVRLPSGLISSNSYSVSYWVNPEQITPFTTTFFGARNSENWISFVLNGPVDDNTMVWSGSSSWYDASTGLTVGKNKWTHLAMTVDSGKVSVYIDGNKKFTGDNFPNVFTSDGLTFGLGVNWWDPPFKGMIDELKIYQGVLSTSEIEGLANGNK</sequence>
<evidence type="ECO:0000256" key="1">
    <source>
        <dbReference type="ARBA" id="ARBA00004834"/>
    </source>
</evidence>
<feature type="active site" description="Proton acceptor" evidence="5">
    <location>
        <position position="60"/>
    </location>
</feature>
<organism evidence="9 10">
    <name type="scientific">Aquibacillus salsiterrae</name>
    <dbReference type="NCBI Taxonomy" id="2950439"/>
    <lineage>
        <taxon>Bacteria</taxon>
        <taxon>Bacillati</taxon>
        <taxon>Bacillota</taxon>
        <taxon>Bacilli</taxon>
        <taxon>Bacillales</taxon>
        <taxon>Bacillaceae</taxon>
        <taxon>Aquibacillus</taxon>
    </lineage>
</organism>
<dbReference type="SUPFAM" id="SSF75005">
    <property type="entry name" value="Arabinanase/levansucrase/invertase"/>
    <property type="match status" value="1"/>
</dbReference>
<feature type="domain" description="Atrophied bacterial Ig" evidence="8">
    <location>
        <begin position="573"/>
        <end position="644"/>
    </location>
</feature>
<name>A0A9X4AEJ3_9BACI</name>
<evidence type="ECO:0000313" key="9">
    <source>
        <dbReference type="EMBL" id="MDC3416861.1"/>
    </source>
</evidence>
<dbReference type="InterPro" id="IPR006710">
    <property type="entry name" value="Glyco_hydro_43"/>
</dbReference>
<dbReference type="PANTHER" id="PTHR43301">
    <property type="entry name" value="ARABINAN ENDO-1,5-ALPHA-L-ARABINOSIDASE"/>
    <property type="match status" value="1"/>
</dbReference>
<dbReference type="EMBL" id="JAMQKC010000005">
    <property type="protein sequence ID" value="MDC3416861.1"/>
    <property type="molecule type" value="Genomic_DNA"/>
</dbReference>
<comment type="similarity">
    <text evidence="2">Belongs to the glycosyl hydrolase 43 family.</text>
</comment>
<evidence type="ECO:0000259" key="8">
    <source>
        <dbReference type="Pfam" id="PF20578"/>
    </source>
</evidence>
<feature type="domain" description="Extracellular endo-alpha-(1-&gt;5)-L-arabinanase C-terminal" evidence="7">
    <location>
        <begin position="447"/>
        <end position="550"/>
    </location>
</feature>
<evidence type="ECO:0000256" key="2">
    <source>
        <dbReference type="ARBA" id="ARBA00009865"/>
    </source>
</evidence>
<comment type="pathway">
    <text evidence="1">Glycan metabolism; L-arabinan degradation.</text>
</comment>
<comment type="caution">
    <text evidence="9">The sequence shown here is derived from an EMBL/GenBank/DDBJ whole genome shotgun (WGS) entry which is preliminary data.</text>
</comment>
<dbReference type="InterPro" id="IPR013320">
    <property type="entry name" value="ConA-like_dom_sf"/>
</dbReference>
<dbReference type="Pfam" id="PF04616">
    <property type="entry name" value="Glyco_hydro_43"/>
    <property type="match status" value="1"/>
</dbReference>
<dbReference type="Pfam" id="PF13385">
    <property type="entry name" value="Laminin_G_3"/>
    <property type="match status" value="1"/>
</dbReference>
<proteinExistence type="inferred from homology"/>